<dbReference type="KEGG" id="kbi:30209384"/>
<dbReference type="Proteomes" id="UP000092730">
    <property type="component" value="Chromosome 4"/>
</dbReference>
<sequence>MKPLSFETPRMTAPHGKHLPPEIAHHIISFLFHDQSSNPRTNLQLTCRAFYKPFTLRIYRHLHLNEHVLTRLIGGFLEKERDGQLYIPMDWFDPINMAPTVDSLNSDNLFVPSQLRRRSLLTLVKRITITDNFVNHRYYSTYSAIASSIFANTSKRLFPNLKDLCVKGRGTKAGPIWRFLEWACRPSHLCIHDPRSGMWPTNLVEYMENNITNVTIQTSFNLDLPPSSQARVMIVYTLGACDPSCERTRRDPSNPCQRHSNKRKAQEIFTAGIKESDLDLPIVGPWKIRVMDGDTTKAERELQKIKVEFDRLVLKECCSLDGVVEEADHTNLTRGDPPYIRQCAVRFIKHLRWMTPDDLRRESRCQVCEEPFNSIEQTPR</sequence>
<evidence type="ECO:0008006" key="3">
    <source>
        <dbReference type="Google" id="ProtNLM"/>
    </source>
</evidence>
<dbReference type="EMBL" id="CP144544">
    <property type="protein sequence ID" value="WVW83840.1"/>
    <property type="molecule type" value="Genomic_DNA"/>
</dbReference>
<organism evidence="1 2">
    <name type="scientific">Kwoniella bestiolae CBS 10118</name>
    <dbReference type="NCBI Taxonomy" id="1296100"/>
    <lineage>
        <taxon>Eukaryota</taxon>
        <taxon>Fungi</taxon>
        <taxon>Dikarya</taxon>
        <taxon>Basidiomycota</taxon>
        <taxon>Agaricomycotina</taxon>
        <taxon>Tremellomycetes</taxon>
        <taxon>Tremellales</taxon>
        <taxon>Cryptococcaceae</taxon>
        <taxon>Kwoniella</taxon>
    </lineage>
</organism>
<name>A0AAJ8KA96_9TREE</name>
<keyword evidence="2" id="KW-1185">Reference proteome</keyword>
<gene>
    <name evidence="1" type="ORF">I302_105861</name>
</gene>
<proteinExistence type="predicted"/>
<evidence type="ECO:0000313" key="1">
    <source>
        <dbReference type="EMBL" id="WVW83840.1"/>
    </source>
</evidence>
<reference evidence="1" key="2">
    <citation type="submission" date="2024-02" db="EMBL/GenBank/DDBJ databases">
        <title>Comparative genomics of Cryptococcus and Kwoniella reveals pathogenesis evolution and contrasting modes of karyotype evolution via chromosome fusion or intercentromeric recombination.</title>
        <authorList>
            <person name="Coelho M.A."/>
            <person name="David-Palma M."/>
            <person name="Shea T."/>
            <person name="Bowers K."/>
            <person name="McGinley-Smith S."/>
            <person name="Mohammad A.W."/>
            <person name="Gnirke A."/>
            <person name="Yurkov A.M."/>
            <person name="Nowrousian M."/>
            <person name="Sun S."/>
            <person name="Cuomo C.A."/>
            <person name="Heitman J."/>
        </authorList>
    </citation>
    <scope>NUCLEOTIDE SEQUENCE</scope>
    <source>
        <strain evidence="1">CBS 10118</strain>
    </source>
</reference>
<protein>
    <recommendedName>
        <fullName evidence="3">F-box domain-containing protein</fullName>
    </recommendedName>
</protein>
<dbReference type="RefSeq" id="XP_019046244.2">
    <property type="nucleotide sequence ID" value="XM_019191614.2"/>
</dbReference>
<reference evidence="1" key="1">
    <citation type="submission" date="2013-07" db="EMBL/GenBank/DDBJ databases">
        <authorList>
            <consortium name="The Broad Institute Genome Sequencing Platform"/>
            <person name="Cuomo C."/>
            <person name="Litvintseva A."/>
            <person name="Chen Y."/>
            <person name="Heitman J."/>
            <person name="Sun S."/>
            <person name="Springer D."/>
            <person name="Dromer F."/>
            <person name="Young S.K."/>
            <person name="Zeng Q."/>
            <person name="Gargeya S."/>
            <person name="Fitzgerald M."/>
            <person name="Abouelleil A."/>
            <person name="Alvarado L."/>
            <person name="Berlin A.M."/>
            <person name="Chapman S.B."/>
            <person name="Dewar J."/>
            <person name="Goldberg J."/>
            <person name="Griggs A."/>
            <person name="Gujja S."/>
            <person name="Hansen M."/>
            <person name="Howarth C."/>
            <person name="Imamovic A."/>
            <person name="Larimer J."/>
            <person name="McCowan C."/>
            <person name="Murphy C."/>
            <person name="Pearson M."/>
            <person name="Priest M."/>
            <person name="Roberts A."/>
            <person name="Saif S."/>
            <person name="Shea T."/>
            <person name="Sykes S."/>
            <person name="Wortman J."/>
            <person name="Nusbaum C."/>
            <person name="Birren B."/>
        </authorList>
    </citation>
    <scope>NUCLEOTIDE SEQUENCE</scope>
    <source>
        <strain evidence="1">CBS 10118</strain>
    </source>
</reference>
<evidence type="ECO:0000313" key="2">
    <source>
        <dbReference type="Proteomes" id="UP000092730"/>
    </source>
</evidence>
<accession>A0AAJ8KA96</accession>
<dbReference type="AlphaFoldDB" id="A0AAJ8KA96"/>
<dbReference type="GeneID" id="30209384"/>